<dbReference type="Gene3D" id="1.10.3300.10">
    <property type="entry name" value="Jann2411-like domain"/>
    <property type="match status" value="1"/>
</dbReference>
<feature type="domain" description="Zinc finger CGNR" evidence="1">
    <location>
        <begin position="146"/>
        <end position="188"/>
    </location>
</feature>
<proteinExistence type="predicted"/>
<protein>
    <submittedName>
        <fullName evidence="2">CGNR zinc finger domain-containing protein</fullName>
    </submittedName>
</protein>
<dbReference type="InterPro" id="IPR023286">
    <property type="entry name" value="ABATE_dom_sf"/>
</dbReference>
<reference evidence="2 3" key="1">
    <citation type="submission" date="2023-04" db="EMBL/GenBank/DDBJ databases">
        <title>Nanopore sequencing of Janthinobacterium from water.</title>
        <authorList>
            <person name="Ciuchcinski K."/>
            <person name="Rokowska A."/>
            <person name="Dziewit L."/>
        </authorList>
    </citation>
    <scope>NUCLEOTIDE SEQUENCE [LARGE SCALE GENOMIC DNA]</scope>
    <source>
        <strain evidence="2 3">DEMB2</strain>
    </source>
</reference>
<dbReference type="PANTHER" id="PTHR35525">
    <property type="entry name" value="BLL6575 PROTEIN"/>
    <property type="match status" value="1"/>
</dbReference>
<dbReference type="Pfam" id="PF07336">
    <property type="entry name" value="ABATE"/>
    <property type="match status" value="1"/>
</dbReference>
<name>A0ABY8IA41_9BURK</name>
<sequence>MTPHPEHAPHFIGNHLALDFINSAFGMGDDSWDCLADNAGALAWLKAAGLLAPDFNTPPTGLATLAQSLRTAAERLIDLNMPREPTDFAVVNRILEAGRPVRTLAQGEGDNVVLWKRRRDDSAASLLEPVAAALVQLLTQGELAQVRQCEAHDCTLRFLDVTKSGRRRWCSMAVCGNRMKVAAFRARKEAR</sequence>
<dbReference type="InterPro" id="IPR021005">
    <property type="entry name" value="Znf_CGNR"/>
</dbReference>
<evidence type="ECO:0000313" key="3">
    <source>
        <dbReference type="Proteomes" id="UP001219584"/>
    </source>
</evidence>
<dbReference type="EMBL" id="CP121464">
    <property type="protein sequence ID" value="WFR81821.1"/>
    <property type="molecule type" value="Genomic_DNA"/>
</dbReference>
<dbReference type="Pfam" id="PF11706">
    <property type="entry name" value="zf-CGNR"/>
    <property type="match status" value="1"/>
</dbReference>
<evidence type="ECO:0000313" key="2">
    <source>
        <dbReference type="EMBL" id="WFR81821.1"/>
    </source>
</evidence>
<gene>
    <name evidence="2" type="ORF">P9875_11975</name>
</gene>
<dbReference type="SUPFAM" id="SSF160904">
    <property type="entry name" value="Jann2411-like"/>
    <property type="match status" value="1"/>
</dbReference>
<dbReference type="RefSeq" id="WP_099402495.1">
    <property type="nucleotide sequence ID" value="NZ_CP121464.1"/>
</dbReference>
<dbReference type="InterPro" id="IPR010852">
    <property type="entry name" value="ABATE"/>
</dbReference>
<dbReference type="PANTHER" id="PTHR35525:SF3">
    <property type="entry name" value="BLL6575 PROTEIN"/>
    <property type="match status" value="1"/>
</dbReference>
<dbReference type="Proteomes" id="UP001219584">
    <property type="component" value="Chromosome"/>
</dbReference>
<accession>A0ABY8IA41</accession>
<organism evidence="2 3">
    <name type="scientific">Janthinobacterium rivuli</name>
    <dbReference type="NCBI Taxonomy" id="2751478"/>
    <lineage>
        <taxon>Bacteria</taxon>
        <taxon>Pseudomonadati</taxon>
        <taxon>Pseudomonadota</taxon>
        <taxon>Betaproteobacteria</taxon>
        <taxon>Burkholderiales</taxon>
        <taxon>Oxalobacteraceae</taxon>
        <taxon>Janthinobacterium</taxon>
    </lineage>
</organism>
<keyword evidence="3" id="KW-1185">Reference proteome</keyword>
<evidence type="ECO:0000259" key="1">
    <source>
        <dbReference type="Pfam" id="PF11706"/>
    </source>
</evidence>